<dbReference type="GO" id="GO:0005524">
    <property type="term" value="F:ATP binding"/>
    <property type="evidence" value="ECO:0007669"/>
    <property type="project" value="UniProtKB-KW"/>
</dbReference>
<keyword evidence="2" id="KW-0067">ATP-binding</keyword>
<dbReference type="Proteomes" id="UP001058124">
    <property type="component" value="Unassembled WGS sequence"/>
</dbReference>
<gene>
    <name evidence="4" type="ORF">SOASR030_18890</name>
</gene>
<dbReference type="AlphaFoldDB" id="A0AAV5N1Z7"/>
<dbReference type="SUPFAM" id="SSF46785">
    <property type="entry name" value="Winged helix' DNA-binding domain"/>
    <property type="match status" value="1"/>
</dbReference>
<evidence type="ECO:0000259" key="3">
    <source>
        <dbReference type="PROSITE" id="PS51459"/>
    </source>
</evidence>
<feature type="binding site" evidence="2">
    <location>
        <begin position="269"/>
        <end position="276"/>
    </location>
    <ligand>
        <name>ATP</name>
        <dbReference type="ChEBI" id="CHEBI:30616"/>
    </ligand>
</feature>
<evidence type="ECO:0000313" key="5">
    <source>
        <dbReference type="Proteomes" id="UP001058124"/>
    </source>
</evidence>
<dbReference type="InterPro" id="IPR036597">
    <property type="entry name" value="Fido-like_dom_sf"/>
</dbReference>
<dbReference type="Pfam" id="PF09339">
    <property type="entry name" value="HTH_IclR"/>
    <property type="match status" value="1"/>
</dbReference>
<evidence type="ECO:0000313" key="4">
    <source>
        <dbReference type="EMBL" id="GKX55777.1"/>
    </source>
</evidence>
<dbReference type="PROSITE" id="PS51459">
    <property type="entry name" value="FIDO"/>
    <property type="match status" value="1"/>
</dbReference>
<dbReference type="Gene3D" id="1.10.10.10">
    <property type="entry name" value="Winged helix-like DNA-binding domain superfamily/Winged helix DNA-binding domain"/>
    <property type="match status" value="1"/>
</dbReference>
<reference evidence="4" key="1">
    <citation type="submission" date="2022-06" db="EMBL/GenBank/DDBJ databases">
        <title>Draft genome sequences of Leminorella grimontii str. JCM5902.</title>
        <authorList>
            <person name="Wakabayashi Y."/>
            <person name="Kojima K."/>
        </authorList>
    </citation>
    <scope>NUCLEOTIDE SEQUENCE</scope>
    <source>
        <strain evidence="4">JCM 5902</strain>
    </source>
</reference>
<dbReference type="EMBL" id="BRLH01000003">
    <property type="protein sequence ID" value="GKX55777.1"/>
    <property type="molecule type" value="Genomic_DNA"/>
</dbReference>
<dbReference type="InterPro" id="IPR005471">
    <property type="entry name" value="Tscrpt_reg_IclR_N"/>
</dbReference>
<sequence length="431" mass="49106">MAIKRPPALVPLSHITGEQLASYASWSRVVDDKGRYLPWDEFQFRVKKEQDPVLVWSFTRRARSAAMQFLNYANEQGERAGFNNTPLMLEVCERVDKYATAQALLQQQQRLQDIGAMLSQLRLDEAITSAQLEGANTTTQVAKNMLETGRKPRTESEQMIAGNARLMGEISARLDEQLTPALIRHFHSVGMTGIDDRKYSPGYFRTTDDVVIADYDGNVVHQPPKAEHIDERLEQVCAWVNADAETYVHPLVRACILHFMIAHEHPFRDGNGRTARALFYWFMLKSGYEAFRYISISSLLYAASTKYAYSYQYTETDGMDLTYFLEYQLGIVKRALDKFYGHIDTVIKRRARLDRTLFDSGALQRLTQRQVTLLNIMLADESQGITVAHIAERLGVSDNTARSDLKTLVREGFAEARKANMQQTVYFAALT</sequence>
<dbReference type="Pfam" id="PF02661">
    <property type="entry name" value="Fic"/>
    <property type="match status" value="1"/>
</dbReference>
<evidence type="ECO:0000256" key="2">
    <source>
        <dbReference type="PIRSR" id="PIRSR640198-2"/>
    </source>
</evidence>
<dbReference type="RefSeq" id="WP_027273732.1">
    <property type="nucleotide sequence ID" value="NZ_BRLH01000003.1"/>
</dbReference>
<dbReference type="Gene3D" id="1.10.3290.10">
    <property type="entry name" value="Fido-like domain"/>
    <property type="match status" value="1"/>
</dbReference>
<proteinExistence type="predicted"/>
<dbReference type="SUPFAM" id="SSF140931">
    <property type="entry name" value="Fic-like"/>
    <property type="match status" value="1"/>
</dbReference>
<evidence type="ECO:0000256" key="1">
    <source>
        <dbReference type="PIRSR" id="PIRSR640198-1"/>
    </source>
</evidence>
<protein>
    <recommendedName>
        <fullName evidence="3">Fido domain-containing protein</fullName>
    </recommendedName>
</protein>
<organism evidence="4 5">
    <name type="scientific">Leminorella grimontii</name>
    <dbReference type="NCBI Taxonomy" id="82981"/>
    <lineage>
        <taxon>Bacteria</taxon>
        <taxon>Pseudomonadati</taxon>
        <taxon>Pseudomonadota</taxon>
        <taxon>Gammaproteobacteria</taxon>
        <taxon>Enterobacterales</taxon>
        <taxon>Budviciaceae</taxon>
        <taxon>Leminorella</taxon>
    </lineage>
</organism>
<dbReference type="InterPro" id="IPR040198">
    <property type="entry name" value="Fido_containing"/>
</dbReference>
<dbReference type="PANTHER" id="PTHR13504">
    <property type="entry name" value="FIDO DOMAIN-CONTAINING PROTEIN DDB_G0283145"/>
    <property type="match status" value="1"/>
</dbReference>
<dbReference type="PANTHER" id="PTHR13504:SF38">
    <property type="entry name" value="FIDO DOMAIN-CONTAINING PROTEIN"/>
    <property type="match status" value="1"/>
</dbReference>
<name>A0AAV5N1Z7_9GAMM</name>
<accession>A0AAV5N1Z7</accession>
<feature type="domain" description="Fido" evidence="3">
    <location>
        <begin position="178"/>
        <end position="330"/>
    </location>
</feature>
<feature type="active site" evidence="1">
    <location>
        <position position="265"/>
    </location>
</feature>
<comment type="caution">
    <text evidence="4">The sequence shown here is derived from an EMBL/GenBank/DDBJ whole genome shotgun (WGS) entry which is preliminary data.</text>
</comment>
<keyword evidence="5" id="KW-1185">Reference proteome</keyword>
<dbReference type="InterPro" id="IPR003812">
    <property type="entry name" value="Fido"/>
</dbReference>
<keyword evidence="2" id="KW-0547">Nucleotide-binding</keyword>
<dbReference type="InterPro" id="IPR036388">
    <property type="entry name" value="WH-like_DNA-bd_sf"/>
</dbReference>
<dbReference type="InterPro" id="IPR036390">
    <property type="entry name" value="WH_DNA-bd_sf"/>
</dbReference>